<comment type="subcellular location">
    <subcellularLocation>
        <location evidence="1">Mitochondrion outer membrane</location>
        <topology evidence="1">Peripheral membrane protein</topology>
    </subcellularLocation>
</comment>
<dbReference type="PANTHER" id="PTHR14097">
    <property type="entry name" value="OXIDOREDUCTASE HTATIP2"/>
    <property type="match status" value="1"/>
</dbReference>
<organism evidence="4 5">
    <name type="scientific">Lentinula lateritia</name>
    <dbReference type="NCBI Taxonomy" id="40482"/>
    <lineage>
        <taxon>Eukaryota</taxon>
        <taxon>Fungi</taxon>
        <taxon>Dikarya</taxon>
        <taxon>Basidiomycota</taxon>
        <taxon>Agaricomycotina</taxon>
        <taxon>Agaricomycetes</taxon>
        <taxon>Agaricomycetidae</taxon>
        <taxon>Agaricales</taxon>
        <taxon>Marasmiineae</taxon>
        <taxon>Omphalotaceae</taxon>
        <taxon>Lentinula</taxon>
    </lineage>
</organism>
<dbReference type="SUPFAM" id="SSF51735">
    <property type="entry name" value="NAD(P)-binding Rossmann-fold domains"/>
    <property type="match status" value="1"/>
</dbReference>
<sequence>MSAQTALLIGASGQTGQHLLKELLNSPKFSQVFEYGRRVTDLETISHGKEKLQQKVIDFEKLSESGLNDGQWDVVFITLGTTRKNAGSANSFEKIDREYVINSAREAKTDGKDQRLVYLSSAGADASSSFLYTKSKGLTEFGLASLGYKETIVFRPAVLAGVNRPESRPFETFGRYVTSVLSHVTSSVEIKVGTLAKAMAKAGSLGSASLPAIAHATQEGKEGALFTVIRNSGAIALADSEL</sequence>
<dbReference type="Gene3D" id="3.40.50.720">
    <property type="entry name" value="NAD(P)-binding Rossmann-like Domain"/>
    <property type="match status" value="1"/>
</dbReference>
<dbReference type="EMBL" id="JANVFS010000025">
    <property type="protein sequence ID" value="KAJ4473287.1"/>
    <property type="molecule type" value="Genomic_DNA"/>
</dbReference>
<protein>
    <recommendedName>
        <fullName evidence="3">NAD(P)-binding domain-containing protein</fullName>
    </recommendedName>
</protein>
<reference evidence="4" key="1">
    <citation type="submission" date="2022-08" db="EMBL/GenBank/DDBJ databases">
        <authorList>
            <consortium name="DOE Joint Genome Institute"/>
            <person name="Min B."/>
            <person name="Riley R."/>
            <person name="Sierra-Patev S."/>
            <person name="Naranjo-Ortiz M."/>
            <person name="Looney B."/>
            <person name="Konkel Z."/>
            <person name="Slot J.C."/>
            <person name="Sakamoto Y."/>
            <person name="Steenwyk J.L."/>
            <person name="Rokas A."/>
            <person name="Carro J."/>
            <person name="Camarero S."/>
            <person name="Ferreira P."/>
            <person name="Molpeceres G."/>
            <person name="Ruiz-Duenas F.J."/>
            <person name="Serrano A."/>
            <person name="Henrissat B."/>
            <person name="Drula E."/>
            <person name="Hughes K.W."/>
            <person name="Mata J.L."/>
            <person name="Ishikawa N.K."/>
            <person name="Vargas-Isla R."/>
            <person name="Ushijima S."/>
            <person name="Smith C.A."/>
            <person name="Ahrendt S."/>
            <person name="Andreopoulos W."/>
            <person name="He G."/>
            <person name="Labutti K."/>
            <person name="Lipzen A."/>
            <person name="Ng V."/>
            <person name="Sandor L."/>
            <person name="Barry K."/>
            <person name="Martinez A.T."/>
            <person name="Xiao Y."/>
            <person name="Gibbons J.G."/>
            <person name="Terashima K."/>
            <person name="Hibbett D.S."/>
            <person name="Grigoriev I.V."/>
        </authorList>
    </citation>
    <scope>NUCLEOTIDE SEQUENCE</scope>
    <source>
        <strain evidence="4">Sp2 HRB7682 ss15</strain>
    </source>
</reference>
<comment type="caution">
    <text evidence="4">The sequence shown here is derived from an EMBL/GenBank/DDBJ whole genome shotgun (WGS) entry which is preliminary data.</text>
</comment>
<dbReference type="InterPro" id="IPR016040">
    <property type="entry name" value="NAD(P)-bd_dom"/>
</dbReference>
<dbReference type="GO" id="GO:0051170">
    <property type="term" value="P:import into nucleus"/>
    <property type="evidence" value="ECO:0007669"/>
    <property type="project" value="TreeGrafter"/>
</dbReference>
<accession>A0A9W9DJB4</accession>
<comment type="similarity">
    <text evidence="2">Belongs to the FMP52 family.</text>
</comment>
<proteinExistence type="inferred from homology"/>
<evidence type="ECO:0000313" key="4">
    <source>
        <dbReference type="EMBL" id="KAJ4473287.1"/>
    </source>
</evidence>
<dbReference type="InterPro" id="IPR036291">
    <property type="entry name" value="NAD(P)-bd_dom_sf"/>
</dbReference>
<gene>
    <name evidence="4" type="ORF">C8J55DRAFT_537084</name>
</gene>
<evidence type="ECO:0000256" key="1">
    <source>
        <dbReference type="ARBA" id="ARBA00004450"/>
    </source>
</evidence>
<dbReference type="Proteomes" id="UP001150238">
    <property type="component" value="Unassembled WGS sequence"/>
</dbReference>
<dbReference type="Pfam" id="PF13460">
    <property type="entry name" value="NAD_binding_10"/>
    <property type="match status" value="1"/>
</dbReference>
<evidence type="ECO:0000256" key="2">
    <source>
        <dbReference type="ARBA" id="ARBA00006617"/>
    </source>
</evidence>
<reference evidence="4" key="2">
    <citation type="journal article" date="2023" name="Proc. Natl. Acad. Sci. U.S.A.">
        <title>A global phylogenomic analysis of the shiitake genus Lentinula.</title>
        <authorList>
            <person name="Sierra-Patev S."/>
            <person name="Min B."/>
            <person name="Naranjo-Ortiz M."/>
            <person name="Looney B."/>
            <person name="Konkel Z."/>
            <person name="Slot J.C."/>
            <person name="Sakamoto Y."/>
            <person name="Steenwyk J.L."/>
            <person name="Rokas A."/>
            <person name="Carro J."/>
            <person name="Camarero S."/>
            <person name="Ferreira P."/>
            <person name="Molpeceres G."/>
            <person name="Ruiz-Duenas F.J."/>
            <person name="Serrano A."/>
            <person name="Henrissat B."/>
            <person name="Drula E."/>
            <person name="Hughes K.W."/>
            <person name="Mata J.L."/>
            <person name="Ishikawa N.K."/>
            <person name="Vargas-Isla R."/>
            <person name="Ushijima S."/>
            <person name="Smith C.A."/>
            <person name="Donoghue J."/>
            <person name="Ahrendt S."/>
            <person name="Andreopoulos W."/>
            <person name="He G."/>
            <person name="LaButti K."/>
            <person name="Lipzen A."/>
            <person name="Ng V."/>
            <person name="Riley R."/>
            <person name="Sandor L."/>
            <person name="Barry K."/>
            <person name="Martinez A.T."/>
            <person name="Xiao Y."/>
            <person name="Gibbons J.G."/>
            <person name="Terashima K."/>
            <person name="Grigoriev I.V."/>
            <person name="Hibbett D."/>
        </authorList>
    </citation>
    <scope>NUCLEOTIDE SEQUENCE</scope>
    <source>
        <strain evidence="4">Sp2 HRB7682 ss15</strain>
    </source>
</reference>
<dbReference type="AlphaFoldDB" id="A0A9W9DJB4"/>
<evidence type="ECO:0000259" key="3">
    <source>
        <dbReference type="Pfam" id="PF13460"/>
    </source>
</evidence>
<dbReference type="PANTHER" id="PTHR14097:SF7">
    <property type="entry name" value="OXIDOREDUCTASE HTATIP2"/>
    <property type="match status" value="1"/>
</dbReference>
<evidence type="ECO:0000313" key="5">
    <source>
        <dbReference type="Proteomes" id="UP001150238"/>
    </source>
</evidence>
<feature type="domain" description="NAD(P)-binding" evidence="3">
    <location>
        <begin position="10"/>
        <end position="127"/>
    </location>
</feature>
<dbReference type="GO" id="GO:0005741">
    <property type="term" value="C:mitochondrial outer membrane"/>
    <property type="evidence" value="ECO:0007669"/>
    <property type="project" value="UniProtKB-SubCell"/>
</dbReference>
<name>A0A9W9DJB4_9AGAR</name>